<keyword evidence="7" id="KW-1185">Reference proteome</keyword>
<gene>
    <name evidence="6" type="ORF">GPECTOR_30g250</name>
</gene>
<sequence>MLKPSRFTGPRCTHHGRLSQLRYNGISRDGAWRQVTQRITVTMGLRDASEAVSTLNDGKTFQEELSGETNTAVTNIMDIDRTPELLTWVFGELFGRKRGEKSASPAGVGSPEVATVGGGCFWCIEACFAELEGVISATSGYAGGHVPNPTYQQVCGKKTGHAEVVQVVYDASVLSYRDILQIFMSIHDPTTPNRQGNDVGPQYRSVILYHDEQQKAVADEVLAEANKGGWFAKRAVTEVAPLKTFYKAEAVHQRYYARNPNAGYCSFVVRPKLQEFRRKYAKRLRQNQVLTP</sequence>
<dbReference type="GO" id="GO:0008113">
    <property type="term" value="F:peptide-methionine (S)-S-oxide reductase activity"/>
    <property type="evidence" value="ECO:0007669"/>
    <property type="project" value="UniProtKB-EC"/>
</dbReference>
<dbReference type="Proteomes" id="UP000075714">
    <property type="component" value="Unassembled WGS sequence"/>
</dbReference>
<dbReference type="InterPro" id="IPR002569">
    <property type="entry name" value="Met_Sox_Rdtase_MsrA_dom"/>
</dbReference>
<dbReference type="EC" id="1.8.4.11" evidence="2"/>
<evidence type="ECO:0000256" key="4">
    <source>
        <dbReference type="ARBA" id="ARBA00030643"/>
    </source>
</evidence>
<evidence type="ECO:0000256" key="3">
    <source>
        <dbReference type="ARBA" id="ARBA00023002"/>
    </source>
</evidence>
<organism evidence="6 7">
    <name type="scientific">Gonium pectorale</name>
    <name type="common">Green alga</name>
    <dbReference type="NCBI Taxonomy" id="33097"/>
    <lineage>
        <taxon>Eukaryota</taxon>
        <taxon>Viridiplantae</taxon>
        <taxon>Chlorophyta</taxon>
        <taxon>core chlorophytes</taxon>
        <taxon>Chlorophyceae</taxon>
        <taxon>CS clade</taxon>
        <taxon>Chlamydomonadales</taxon>
        <taxon>Volvocaceae</taxon>
        <taxon>Gonium</taxon>
    </lineage>
</organism>
<evidence type="ECO:0000313" key="7">
    <source>
        <dbReference type="Proteomes" id="UP000075714"/>
    </source>
</evidence>
<dbReference type="Gene3D" id="3.30.1060.10">
    <property type="entry name" value="Peptide methionine sulphoxide reductase MsrA"/>
    <property type="match status" value="1"/>
</dbReference>
<dbReference type="PANTHER" id="PTHR43774:SF1">
    <property type="entry name" value="PEPTIDE METHIONINE SULFOXIDE REDUCTASE MSRA 2"/>
    <property type="match status" value="1"/>
</dbReference>
<evidence type="ECO:0000259" key="5">
    <source>
        <dbReference type="Pfam" id="PF01625"/>
    </source>
</evidence>
<dbReference type="OrthoDB" id="77405at2759"/>
<dbReference type="AlphaFoldDB" id="A0A150GE94"/>
<dbReference type="InterPro" id="IPR036509">
    <property type="entry name" value="Met_Sox_Rdtase_MsrA_sf"/>
</dbReference>
<evidence type="ECO:0000313" key="6">
    <source>
        <dbReference type="EMBL" id="KXZ48154.1"/>
    </source>
</evidence>
<evidence type="ECO:0000256" key="2">
    <source>
        <dbReference type="ARBA" id="ARBA00012502"/>
    </source>
</evidence>
<feature type="domain" description="Peptide methionine sulphoxide reductase MsrA" evidence="5">
    <location>
        <begin position="114"/>
        <end position="265"/>
    </location>
</feature>
<name>A0A150GE94_GONPE</name>
<dbReference type="EMBL" id="LSYV01000031">
    <property type="protein sequence ID" value="KXZ48154.1"/>
    <property type="molecule type" value="Genomic_DNA"/>
</dbReference>
<dbReference type="HAMAP" id="MF_01401">
    <property type="entry name" value="MsrA"/>
    <property type="match status" value="1"/>
</dbReference>
<dbReference type="SUPFAM" id="SSF55068">
    <property type="entry name" value="Peptide methionine sulfoxide reductase"/>
    <property type="match status" value="1"/>
</dbReference>
<keyword evidence="3" id="KW-0560">Oxidoreductase</keyword>
<dbReference type="Pfam" id="PF01625">
    <property type="entry name" value="PMSR"/>
    <property type="match status" value="1"/>
</dbReference>
<accession>A0A150GE94</accession>
<comment type="similarity">
    <text evidence="1">Belongs to the MsrA Met sulfoxide reductase family.</text>
</comment>
<comment type="caution">
    <text evidence="6">The sequence shown here is derived from an EMBL/GenBank/DDBJ whole genome shotgun (WGS) entry which is preliminary data.</text>
</comment>
<proteinExistence type="inferred from homology"/>
<evidence type="ECO:0000256" key="1">
    <source>
        <dbReference type="ARBA" id="ARBA00005591"/>
    </source>
</evidence>
<reference evidence="7" key="1">
    <citation type="journal article" date="2016" name="Nat. Commun.">
        <title>The Gonium pectorale genome demonstrates co-option of cell cycle regulation during the evolution of multicellularity.</title>
        <authorList>
            <person name="Hanschen E.R."/>
            <person name="Marriage T.N."/>
            <person name="Ferris P.J."/>
            <person name="Hamaji T."/>
            <person name="Toyoda A."/>
            <person name="Fujiyama A."/>
            <person name="Neme R."/>
            <person name="Noguchi H."/>
            <person name="Minakuchi Y."/>
            <person name="Suzuki M."/>
            <person name="Kawai-Toyooka H."/>
            <person name="Smith D.R."/>
            <person name="Sparks H."/>
            <person name="Anderson J."/>
            <person name="Bakaric R."/>
            <person name="Luria V."/>
            <person name="Karger A."/>
            <person name="Kirschner M.W."/>
            <person name="Durand P.M."/>
            <person name="Michod R.E."/>
            <person name="Nozaki H."/>
            <person name="Olson B.J."/>
        </authorList>
    </citation>
    <scope>NUCLEOTIDE SEQUENCE [LARGE SCALE GENOMIC DNA]</scope>
    <source>
        <strain evidence="7">NIES-2863</strain>
    </source>
</reference>
<dbReference type="PANTHER" id="PTHR43774">
    <property type="entry name" value="PEPTIDE METHIONINE SULFOXIDE REDUCTASE"/>
    <property type="match status" value="1"/>
</dbReference>
<dbReference type="NCBIfam" id="TIGR00401">
    <property type="entry name" value="msrA"/>
    <property type="match status" value="1"/>
</dbReference>
<protein>
    <recommendedName>
        <fullName evidence="2">peptide-methionine (S)-S-oxide reductase</fullName>
        <ecNumber evidence="2">1.8.4.11</ecNumber>
    </recommendedName>
    <alternativeName>
        <fullName evidence="4">Peptide-methionine (S)-S-oxide reductase</fullName>
    </alternativeName>
</protein>
<dbReference type="STRING" id="33097.A0A150GE94"/>